<dbReference type="AlphaFoldDB" id="A0AA39Q1M0"/>
<proteinExistence type="predicted"/>
<sequence>MAATTAVNPKTGFFAPSNRIAPSLKPTKHFRELHGNREVFGRLVQCRTGHCFAGEYYSRFVPQEDIQCPCGEHLQSREHIIRDCPRYDGHWESLHKVSRDIYLPDILGTNEGIDALASFLEKSGAFTKTGNPKRAPCRPSLDEEEFMLQEWLGDFDLEPGEDPGG</sequence>
<comment type="caution">
    <text evidence="1">The sequence shown here is derived from an EMBL/GenBank/DDBJ whole genome shotgun (WGS) entry which is preliminary data.</text>
</comment>
<reference evidence="1" key="1">
    <citation type="submission" date="2023-06" db="EMBL/GenBank/DDBJ databases">
        <authorList>
            <consortium name="Lawrence Berkeley National Laboratory"/>
            <person name="Ahrendt S."/>
            <person name="Sahu N."/>
            <person name="Indic B."/>
            <person name="Wong-Bajracharya J."/>
            <person name="Merenyi Z."/>
            <person name="Ke H.-M."/>
            <person name="Monk M."/>
            <person name="Kocsube S."/>
            <person name="Drula E."/>
            <person name="Lipzen A."/>
            <person name="Balint B."/>
            <person name="Henrissat B."/>
            <person name="Andreopoulos B."/>
            <person name="Martin F.M."/>
            <person name="Harder C.B."/>
            <person name="Rigling D."/>
            <person name="Ford K.L."/>
            <person name="Foster G.D."/>
            <person name="Pangilinan J."/>
            <person name="Papanicolaou A."/>
            <person name="Barry K."/>
            <person name="LaButti K."/>
            <person name="Viragh M."/>
            <person name="Koriabine M."/>
            <person name="Yan M."/>
            <person name="Riley R."/>
            <person name="Champramary S."/>
            <person name="Plett K.L."/>
            <person name="Tsai I.J."/>
            <person name="Slot J."/>
            <person name="Sipos G."/>
            <person name="Plett J."/>
            <person name="Nagy L.G."/>
            <person name="Grigoriev I.V."/>
        </authorList>
    </citation>
    <scope>NUCLEOTIDE SEQUENCE</scope>
    <source>
        <strain evidence="1">HWK02</strain>
    </source>
</reference>
<gene>
    <name evidence="1" type="ORF">EDD18DRAFT_1107091</name>
</gene>
<name>A0AA39Q1M0_9AGAR</name>
<evidence type="ECO:0000313" key="1">
    <source>
        <dbReference type="EMBL" id="KAK0494582.1"/>
    </source>
</evidence>
<keyword evidence="2" id="KW-1185">Reference proteome</keyword>
<dbReference type="EMBL" id="JAUEPU010000020">
    <property type="protein sequence ID" value="KAK0494582.1"/>
    <property type="molecule type" value="Genomic_DNA"/>
</dbReference>
<evidence type="ECO:0000313" key="2">
    <source>
        <dbReference type="Proteomes" id="UP001175228"/>
    </source>
</evidence>
<protein>
    <submittedName>
        <fullName evidence="1">Uncharacterized protein</fullName>
    </submittedName>
</protein>
<accession>A0AA39Q1M0</accession>
<organism evidence="1 2">
    <name type="scientific">Armillaria luteobubalina</name>
    <dbReference type="NCBI Taxonomy" id="153913"/>
    <lineage>
        <taxon>Eukaryota</taxon>
        <taxon>Fungi</taxon>
        <taxon>Dikarya</taxon>
        <taxon>Basidiomycota</taxon>
        <taxon>Agaricomycotina</taxon>
        <taxon>Agaricomycetes</taxon>
        <taxon>Agaricomycetidae</taxon>
        <taxon>Agaricales</taxon>
        <taxon>Marasmiineae</taxon>
        <taxon>Physalacriaceae</taxon>
        <taxon>Armillaria</taxon>
    </lineage>
</organism>
<dbReference type="Proteomes" id="UP001175228">
    <property type="component" value="Unassembled WGS sequence"/>
</dbReference>